<accession>A0A2I1P8G4</accession>
<dbReference type="Proteomes" id="UP000234206">
    <property type="component" value="Unassembled WGS sequence"/>
</dbReference>
<evidence type="ECO:0000313" key="3">
    <source>
        <dbReference type="EMBL" id="PKZ40919.1"/>
    </source>
</evidence>
<keyword evidence="4" id="KW-1185">Reference proteome</keyword>
<dbReference type="RefSeq" id="WP_101850039.1">
    <property type="nucleotide sequence ID" value="NZ_PKIZ01000023.1"/>
</dbReference>
<evidence type="ECO:0000313" key="4">
    <source>
        <dbReference type="Proteomes" id="UP000234206"/>
    </source>
</evidence>
<sequence length="71" mass="7425">MSDNVVATATSSAAPATATDLSDDEGIKKHRFSPAVHALLFVLLGMLVTLVLIAAWPLSEILANTVPTPRP</sequence>
<dbReference type="AlphaFoldDB" id="A0A2I1P8G4"/>
<name>A0A2I1P8G4_9MICO</name>
<keyword evidence="2" id="KW-1133">Transmembrane helix</keyword>
<comment type="caution">
    <text evidence="3">The sequence shown here is derived from an EMBL/GenBank/DDBJ whole genome shotgun (WGS) entry which is preliminary data.</text>
</comment>
<feature type="compositionally biased region" description="Low complexity" evidence="1">
    <location>
        <begin position="1"/>
        <end position="20"/>
    </location>
</feature>
<evidence type="ECO:0000256" key="2">
    <source>
        <dbReference type="SAM" id="Phobius"/>
    </source>
</evidence>
<dbReference type="EMBL" id="PKIZ01000023">
    <property type="protein sequence ID" value="PKZ40919.1"/>
    <property type="molecule type" value="Genomic_DNA"/>
</dbReference>
<feature type="transmembrane region" description="Helical" evidence="2">
    <location>
        <begin position="38"/>
        <end position="58"/>
    </location>
</feature>
<gene>
    <name evidence="3" type="ORF">CYJ76_10365</name>
</gene>
<evidence type="ECO:0000256" key="1">
    <source>
        <dbReference type="SAM" id="MobiDB-lite"/>
    </source>
</evidence>
<keyword evidence="2" id="KW-0812">Transmembrane</keyword>
<protein>
    <submittedName>
        <fullName evidence="3">Uncharacterized protein</fullName>
    </submittedName>
</protein>
<reference evidence="3 4" key="1">
    <citation type="submission" date="2017-12" db="EMBL/GenBank/DDBJ databases">
        <title>Phylogenetic diversity of female urinary microbiome.</title>
        <authorList>
            <person name="Thomas-White K."/>
            <person name="Wolfe A.J."/>
        </authorList>
    </citation>
    <scope>NUCLEOTIDE SEQUENCE [LARGE SCALE GENOMIC DNA]</scope>
    <source>
        <strain evidence="3 4">UMB1298</strain>
    </source>
</reference>
<organism evidence="3 4">
    <name type="scientific">Kytococcus schroeteri</name>
    <dbReference type="NCBI Taxonomy" id="138300"/>
    <lineage>
        <taxon>Bacteria</taxon>
        <taxon>Bacillati</taxon>
        <taxon>Actinomycetota</taxon>
        <taxon>Actinomycetes</taxon>
        <taxon>Micrococcales</taxon>
        <taxon>Kytococcaceae</taxon>
        <taxon>Kytococcus</taxon>
    </lineage>
</organism>
<keyword evidence="2" id="KW-0472">Membrane</keyword>
<proteinExistence type="predicted"/>
<feature type="region of interest" description="Disordered" evidence="1">
    <location>
        <begin position="1"/>
        <end position="22"/>
    </location>
</feature>